<proteinExistence type="predicted"/>
<dbReference type="EMBL" id="JASCZI010213833">
    <property type="protein sequence ID" value="MED6201676.1"/>
    <property type="molecule type" value="Genomic_DNA"/>
</dbReference>
<name>A0ABU6XVI8_9FABA</name>
<feature type="region of interest" description="Disordered" evidence="1">
    <location>
        <begin position="126"/>
        <end position="156"/>
    </location>
</feature>
<evidence type="ECO:0000256" key="1">
    <source>
        <dbReference type="SAM" id="MobiDB-lite"/>
    </source>
</evidence>
<feature type="compositionally biased region" description="Basic and acidic residues" evidence="1">
    <location>
        <begin position="18"/>
        <end position="42"/>
    </location>
</feature>
<reference evidence="2 3" key="1">
    <citation type="journal article" date="2023" name="Plants (Basel)">
        <title>Bridging the Gap: Combining Genomics and Transcriptomics Approaches to Understand Stylosanthes scabra, an Orphan Legume from the Brazilian Caatinga.</title>
        <authorList>
            <person name="Ferreira-Neto J.R.C."/>
            <person name="da Silva M.D."/>
            <person name="Binneck E."/>
            <person name="de Melo N.F."/>
            <person name="da Silva R.H."/>
            <person name="de Melo A.L.T.M."/>
            <person name="Pandolfi V."/>
            <person name="Bustamante F.O."/>
            <person name="Brasileiro-Vidal A.C."/>
            <person name="Benko-Iseppon A.M."/>
        </authorList>
    </citation>
    <scope>NUCLEOTIDE SEQUENCE [LARGE SCALE GENOMIC DNA]</scope>
    <source>
        <tissue evidence="2">Leaves</tissue>
    </source>
</reference>
<dbReference type="Proteomes" id="UP001341840">
    <property type="component" value="Unassembled WGS sequence"/>
</dbReference>
<gene>
    <name evidence="2" type="ORF">PIB30_097325</name>
</gene>
<evidence type="ECO:0000313" key="3">
    <source>
        <dbReference type="Proteomes" id="UP001341840"/>
    </source>
</evidence>
<sequence length="156" mass="17234">MASQVKEELWGSWLRAEQPGRRIEEQREGNANRSTKGEDQKQSSRKPIPINLIRAFASLSVAEGNSRIKNGILDDNSIQQSAMEKDRQEGKGENNEVLGSQNHTAKPGRIQIDSKIFGSIFSVGAAREGAASKRHPRRYEDADVELSGFGETPDIS</sequence>
<keyword evidence="3" id="KW-1185">Reference proteome</keyword>
<feature type="region of interest" description="Disordered" evidence="1">
    <location>
        <begin position="70"/>
        <end position="108"/>
    </location>
</feature>
<accession>A0ABU6XVI8</accession>
<evidence type="ECO:0000313" key="2">
    <source>
        <dbReference type="EMBL" id="MED6201676.1"/>
    </source>
</evidence>
<protein>
    <submittedName>
        <fullName evidence="2">Uncharacterized protein</fullName>
    </submittedName>
</protein>
<feature type="region of interest" description="Disordered" evidence="1">
    <location>
        <begin position="1"/>
        <end position="49"/>
    </location>
</feature>
<feature type="compositionally biased region" description="Basic and acidic residues" evidence="1">
    <location>
        <begin position="83"/>
        <end position="94"/>
    </location>
</feature>
<organism evidence="2 3">
    <name type="scientific">Stylosanthes scabra</name>
    <dbReference type="NCBI Taxonomy" id="79078"/>
    <lineage>
        <taxon>Eukaryota</taxon>
        <taxon>Viridiplantae</taxon>
        <taxon>Streptophyta</taxon>
        <taxon>Embryophyta</taxon>
        <taxon>Tracheophyta</taxon>
        <taxon>Spermatophyta</taxon>
        <taxon>Magnoliopsida</taxon>
        <taxon>eudicotyledons</taxon>
        <taxon>Gunneridae</taxon>
        <taxon>Pentapetalae</taxon>
        <taxon>rosids</taxon>
        <taxon>fabids</taxon>
        <taxon>Fabales</taxon>
        <taxon>Fabaceae</taxon>
        <taxon>Papilionoideae</taxon>
        <taxon>50 kb inversion clade</taxon>
        <taxon>dalbergioids sensu lato</taxon>
        <taxon>Dalbergieae</taxon>
        <taxon>Pterocarpus clade</taxon>
        <taxon>Stylosanthes</taxon>
    </lineage>
</organism>
<comment type="caution">
    <text evidence="2">The sequence shown here is derived from an EMBL/GenBank/DDBJ whole genome shotgun (WGS) entry which is preliminary data.</text>
</comment>